<comment type="similarity">
    <text evidence="2">Belongs to the EME1/MMS4 family.</text>
</comment>
<dbReference type="AlphaFoldDB" id="F6TA20"/>
<evidence type="ECO:0000256" key="4">
    <source>
        <dbReference type="ARBA" id="ARBA00023172"/>
    </source>
</evidence>
<evidence type="ECO:0000256" key="5">
    <source>
        <dbReference type="ARBA" id="ARBA00023204"/>
    </source>
</evidence>
<dbReference type="FunCoup" id="F6TA20">
    <property type="interactions" value="1086"/>
</dbReference>
<feature type="compositionally biased region" description="Basic residues" evidence="9">
    <location>
        <begin position="215"/>
        <end position="224"/>
    </location>
</feature>
<gene>
    <name evidence="11 13" type="primary">EME2</name>
</gene>
<comment type="subunit">
    <text evidence="7">Part of the heterodimeric MUS81-EME2 complex; the complex forms specifically during the DNA replication phase of the cell cycle.</text>
</comment>
<keyword evidence="12" id="KW-1185">Reference proteome</keyword>
<dbReference type="SMART" id="SM00891">
    <property type="entry name" value="ERCC4"/>
    <property type="match status" value="1"/>
</dbReference>
<evidence type="ECO:0000313" key="12">
    <source>
        <dbReference type="Proteomes" id="UP000002281"/>
    </source>
</evidence>
<comment type="subcellular location">
    <subcellularLocation>
        <location evidence="1">Nucleus</location>
    </subcellularLocation>
</comment>
<evidence type="ECO:0000256" key="1">
    <source>
        <dbReference type="ARBA" id="ARBA00004123"/>
    </source>
</evidence>
<dbReference type="GO" id="GO:0004518">
    <property type="term" value="F:nuclease activity"/>
    <property type="evidence" value="ECO:0007669"/>
    <property type="project" value="InterPro"/>
</dbReference>
<feature type="compositionally biased region" description="Low complexity" evidence="9">
    <location>
        <begin position="19"/>
        <end position="30"/>
    </location>
</feature>
<feature type="compositionally biased region" description="Acidic residues" evidence="9">
    <location>
        <begin position="232"/>
        <end position="246"/>
    </location>
</feature>
<reference evidence="11 12" key="1">
    <citation type="journal article" date="2009" name="Science">
        <title>Genome sequence, comparative analysis, and population genetics of the domestic horse.</title>
        <authorList>
            <consortium name="Broad Institute Genome Sequencing Platform"/>
            <consortium name="Broad Institute Whole Genome Assembly Team"/>
            <person name="Wade C.M."/>
            <person name="Giulotto E."/>
            <person name="Sigurdsson S."/>
            <person name="Zoli M."/>
            <person name="Gnerre S."/>
            <person name="Imsland F."/>
            <person name="Lear T.L."/>
            <person name="Adelson D.L."/>
            <person name="Bailey E."/>
            <person name="Bellone R.R."/>
            <person name="Bloecker H."/>
            <person name="Distl O."/>
            <person name="Edgar R.C."/>
            <person name="Garber M."/>
            <person name="Leeb T."/>
            <person name="Mauceli E."/>
            <person name="MacLeod J.N."/>
            <person name="Penedo M.C.T."/>
            <person name="Raison J.M."/>
            <person name="Sharpe T."/>
            <person name="Vogel J."/>
            <person name="Andersson L."/>
            <person name="Antczak D.F."/>
            <person name="Biagi T."/>
            <person name="Binns M.M."/>
            <person name="Chowdhary B.P."/>
            <person name="Coleman S.J."/>
            <person name="Della Valle G."/>
            <person name="Fryc S."/>
            <person name="Guerin G."/>
            <person name="Hasegawa T."/>
            <person name="Hill E.W."/>
            <person name="Jurka J."/>
            <person name="Kiialainen A."/>
            <person name="Lindgren G."/>
            <person name="Liu J."/>
            <person name="Magnani E."/>
            <person name="Mickelson J.R."/>
            <person name="Murray J."/>
            <person name="Nergadze S.G."/>
            <person name="Onofrio R."/>
            <person name="Pedroni S."/>
            <person name="Piras M.F."/>
            <person name="Raudsepp T."/>
            <person name="Rocchi M."/>
            <person name="Roeed K.H."/>
            <person name="Ryder O.A."/>
            <person name="Searle S."/>
            <person name="Skow L."/>
            <person name="Swinburne J.E."/>
            <person name="Syvaenen A.C."/>
            <person name="Tozaki T."/>
            <person name="Valberg S.J."/>
            <person name="Vaudin M."/>
            <person name="White J.R."/>
            <person name="Zody M.C."/>
            <person name="Lander E.S."/>
            <person name="Lindblad-Toh K."/>
        </authorList>
    </citation>
    <scope>NUCLEOTIDE SEQUENCE [LARGE SCALE GENOMIC DNA]</scope>
    <source>
        <strain evidence="11 12">Thoroughbred</strain>
    </source>
</reference>
<dbReference type="FunFam" id="3.40.50.10130:FF:000007">
    <property type="entry name" value="Probable crossover junction endonuclease EME2"/>
    <property type="match status" value="1"/>
</dbReference>
<dbReference type="GO" id="GO:0006302">
    <property type="term" value="P:double-strand break repair"/>
    <property type="evidence" value="ECO:0000318"/>
    <property type="project" value="GO_Central"/>
</dbReference>
<dbReference type="GO" id="GO:0003677">
    <property type="term" value="F:DNA binding"/>
    <property type="evidence" value="ECO:0007669"/>
    <property type="project" value="InterPro"/>
</dbReference>
<evidence type="ECO:0000256" key="8">
    <source>
        <dbReference type="ARBA" id="ARBA00093614"/>
    </source>
</evidence>
<dbReference type="PaxDb" id="9796-ENSECAP00000013625"/>
<reference evidence="11" key="3">
    <citation type="submission" date="2025-09" db="UniProtKB">
        <authorList>
            <consortium name="Ensembl"/>
        </authorList>
    </citation>
    <scope>IDENTIFICATION</scope>
    <source>
        <strain evidence="11">Thoroughbred</strain>
    </source>
</reference>
<sequence length="581" mass="62184">MPQAFPWSKFCKASGEGISSESSLAPSSAAGDPQPRAARGGGGGARGAGRGAETGQHLRRVVGPHAREAPVARLVVLPQPGLARDQAAQAEERQAAEQLQEAALAARVAPGPRGQPAARGRPRQRLVVQGVALRVARPLPLLAQGPHAPGQLGDQPRPHLLPRHGRARRRAPAGSRRQPRPPPEAPGVPDKASGATGSGGEAGLAMARVGPGRARGSRRGRGQRRPPTWEISDSDAEDPAGSEADSEAAARARAPAKERGAAAQALRLLRPEQAVRRLVVRVDPAILEDAGADILMEALGTLGCEYQVEPQCPARSLRWCRVKPDPCPRSVPPEVWAADEQDLLLLLEPEEFLQGVVQLTQICGPTCSVPWVPPESHACPHLAVIGLDAYLWSRQPSTQEMRQPKNPAVACAEPAVGWPEVEEALVLLQLWANLDVLLVASWQELSQHVCAFTKGLAQRPFRQHRESQAFSFCVAGRWAAGEQVARDGTGLRGAWRRQITQFNRVSPAVAEAVVSAFPSPRLLQQAYAACSTEQERLALLADLPVEAGEGVRPRRVGPDLSRRIYLFLTTTDPDLLLDLGS</sequence>
<dbReference type="Gene3D" id="3.40.50.10130">
    <property type="match status" value="1"/>
</dbReference>
<dbReference type="GO" id="GO:0031573">
    <property type="term" value="P:mitotic intra-S DNA damage checkpoint signaling"/>
    <property type="evidence" value="ECO:0000318"/>
    <property type="project" value="GO_Central"/>
</dbReference>
<dbReference type="GO" id="GO:0000712">
    <property type="term" value="P:resolution of meiotic recombination intermediates"/>
    <property type="evidence" value="ECO:0000318"/>
    <property type="project" value="GO_Central"/>
</dbReference>
<dbReference type="HOGENOM" id="CLU_034099_0_0_1"/>
<keyword evidence="3" id="KW-0227">DNA damage</keyword>
<name>F6TA20_HORSE</name>
<dbReference type="InterPro" id="IPR042530">
    <property type="entry name" value="EME1/EME2_C"/>
</dbReference>
<evidence type="ECO:0000256" key="6">
    <source>
        <dbReference type="ARBA" id="ARBA00023242"/>
    </source>
</evidence>
<dbReference type="Gene3D" id="1.10.150.670">
    <property type="entry name" value="Crossover junction endonuclease EME1, DNA-binding domain"/>
    <property type="match status" value="1"/>
</dbReference>
<feature type="compositionally biased region" description="Low complexity" evidence="9">
    <location>
        <begin position="203"/>
        <end position="214"/>
    </location>
</feature>
<evidence type="ECO:0000313" key="13">
    <source>
        <dbReference type="VGNC" id="VGNC:17561"/>
    </source>
</evidence>
<proteinExistence type="inferred from homology"/>
<dbReference type="GO" id="GO:0031297">
    <property type="term" value="P:replication fork processing"/>
    <property type="evidence" value="ECO:0000318"/>
    <property type="project" value="GO_Central"/>
</dbReference>
<feature type="region of interest" description="Disordered" evidence="9">
    <location>
        <begin position="142"/>
        <end position="256"/>
    </location>
</feature>
<dbReference type="PANTHER" id="PTHR21077:SF6">
    <property type="entry name" value="CROSSOVER JUNCTION ENDONUCLEASE EME2-RELATED"/>
    <property type="match status" value="1"/>
</dbReference>
<dbReference type="Ensembl" id="ENSECAT00000016842.3">
    <property type="protein sequence ID" value="ENSECAP00000013625.2"/>
    <property type="gene ID" value="ENSECAG00000016045.3"/>
</dbReference>
<evidence type="ECO:0000259" key="10">
    <source>
        <dbReference type="SMART" id="SM00891"/>
    </source>
</evidence>
<evidence type="ECO:0000313" key="11">
    <source>
        <dbReference type="Ensembl" id="ENSECAP00000013625.2"/>
    </source>
</evidence>
<feature type="region of interest" description="Disordered" evidence="9">
    <location>
        <begin position="14"/>
        <end position="67"/>
    </location>
</feature>
<dbReference type="Proteomes" id="UP000002281">
    <property type="component" value="Chromosome 13"/>
</dbReference>
<dbReference type="GO" id="GO:0048476">
    <property type="term" value="C:Holliday junction resolvase complex"/>
    <property type="evidence" value="ECO:0000318"/>
    <property type="project" value="GO_Central"/>
</dbReference>
<dbReference type="VGNC" id="VGNC:17561">
    <property type="gene designation" value="EME2"/>
</dbReference>
<dbReference type="FunFam" id="1.10.150.670:FF:000002">
    <property type="entry name" value="Crossover junction endonuclease EME1"/>
    <property type="match status" value="1"/>
</dbReference>
<dbReference type="InterPro" id="IPR006166">
    <property type="entry name" value="ERCC4_domain"/>
</dbReference>
<evidence type="ECO:0000256" key="7">
    <source>
        <dbReference type="ARBA" id="ARBA00093485"/>
    </source>
</evidence>
<keyword evidence="6" id="KW-0539">Nucleus</keyword>
<dbReference type="GeneTree" id="ENSGT00530000063937"/>
<feature type="domain" description="ERCC4" evidence="10">
    <location>
        <begin position="279"/>
        <end position="528"/>
    </location>
</feature>
<feature type="compositionally biased region" description="Basic residues" evidence="9">
    <location>
        <begin position="160"/>
        <end position="171"/>
    </location>
</feature>
<protein>
    <recommendedName>
        <fullName evidence="8">Structure-specific endonuclease subunit EME2</fullName>
    </recommendedName>
</protein>
<dbReference type="Pfam" id="PF21292">
    <property type="entry name" value="EME1-MUS81_C"/>
    <property type="match status" value="1"/>
</dbReference>
<reference evidence="11" key="2">
    <citation type="submission" date="2025-08" db="UniProtKB">
        <authorList>
            <consortium name="Ensembl"/>
        </authorList>
    </citation>
    <scope>IDENTIFICATION</scope>
    <source>
        <strain evidence="11">Thoroughbred</strain>
    </source>
</reference>
<organism evidence="11 12">
    <name type="scientific">Equus caballus</name>
    <name type="common">Horse</name>
    <dbReference type="NCBI Taxonomy" id="9796"/>
    <lineage>
        <taxon>Eukaryota</taxon>
        <taxon>Metazoa</taxon>
        <taxon>Chordata</taxon>
        <taxon>Craniata</taxon>
        <taxon>Vertebrata</taxon>
        <taxon>Euteleostomi</taxon>
        <taxon>Mammalia</taxon>
        <taxon>Eutheria</taxon>
        <taxon>Laurasiatheria</taxon>
        <taxon>Perissodactyla</taxon>
        <taxon>Equidae</taxon>
        <taxon>Equus</taxon>
    </lineage>
</organism>
<dbReference type="GO" id="GO:0005634">
    <property type="term" value="C:nucleus"/>
    <property type="evidence" value="ECO:0007669"/>
    <property type="project" value="UniProtKB-SubCell"/>
</dbReference>
<evidence type="ECO:0000256" key="3">
    <source>
        <dbReference type="ARBA" id="ARBA00022763"/>
    </source>
</evidence>
<feature type="compositionally biased region" description="Gly residues" evidence="9">
    <location>
        <begin position="39"/>
        <end position="52"/>
    </location>
</feature>
<evidence type="ECO:0000256" key="2">
    <source>
        <dbReference type="ARBA" id="ARBA00005313"/>
    </source>
</evidence>
<keyword evidence="5" id="KW-0234">DNA repair</keyword>
<dbReference type="Bgee" id="ENSECAG00000016045">
    <property type="expression patterns" value="Expressed in cerebellum and 19 other cell types or tissues"/>
</dbReference>
<dbReference type="PANTHER" id="PTHR21077">
    <property type="entry name" value="EME1 PROTEIN"/>
    <property type="match status" value="1"/>
</dbReference>
<dbReference type="InParanoid" id="F6TA20"/>
<evidence type="ECO:0000256" key="9">
    <source>
        <dbReference type="SAM" id="MobiDB-lite"/>
    </source>
</evidence>
<accession>F6TA20</accession>
<dbReference type="STRING" id="9796.ENSECAP00000013625"/>
<dbReference type="InterPro" id="IPR033310">
    <property type="entry name" value="Mms4/EME1/EME2"/>
</dbReference>
<keyword evidence="4" id="KW-0233">DNA recombination</keyword>